<dbReference type="Proteomes" id="UP000276133">
    <property type="component" value="Unassembled WGS sequence"/>
</dbReference>
<dbReference type="AlphaFoldDB" id="A0A3M7TA75"/>
<evidence type="ECO:0000313" key="1">
    <source>
        <dbReference type="EMBL" id="RNA44899.1"/>
    </source>
</evidence>
<dbReference type="EMBL" id="REGN01000045">
    <property type="protein sequence ID" value="RNA44899.1"/>
    <property type="molecule type" value="Genomic_DNA"/>
</dbReference>
<gene>
    <name evidence="1" type="ORF">BpHYR1_010514</name>
</gene>
<reference evidence="1 2" key="1">
    <citation type="journal article" date="2018" name="Sci. Rep.">
        <title>Genomic signatures of local adaptation to the degree of environmental predictability in rotifers.</title>
        <authorList>
            <person name="Franch-Gras L."/>
            <person name="Hahn C."/>
            <person name="Garcia-Roger E.M."/>
            <person name="Carmona M.J."/>
            <person name="Serra M."/>
            <person name="Gomez A."/>
        </authorList>
    </citation>
    <scope>NUCLEOTIDE SEQUENCE [LARGE SCALE GENOMIC DNA]</scope>
    <source>
        <strain evidence="1">HYR1</strain>
    </source>
</reference>
<keyword evidence="2" id="KW-1185">Reference proteome</keyword>
<proteinExistence type="predicted"/>
<protein>
    <submittedName>
        <fullName evidence="1">Uncharacterized protein</fullName>
    </submittedName>
</protein>
<accession>A0A3M7TA75</accession>
<evidence type="ECO:0000313" key="2">
    <source>
        <dbReference type="Proteomes" id="UP000276133"/>
    </source>
</evidence>
<sequence>MLQQCLDDSNFSVQIVLRLFVHTKMFSLTKIFCLPKTLNQNFASDPFDLSPFSQKRTASAFNLEEQYLFKNNPIFRALEEQNKSLRGKLKVQQSSTYFVGAQNGLLLLLSLHNEIEFFQKIKLKLSNRDRKNARSHVIKKQYFNSKN</sequence>
<organism evidence="1 2">
    <name type="scientific">Brachionus plicatilis</name>
    <name type="common">Marine rotifer</name>
    <name type="synonym">Brachionus muelleri</name>
    <dbReference type="NCBI Taxonomy" id="10195"/>
    <lineage>
        <taxon>Eukaryota</taxon>
        <taxon>Metazoa</taxon>
        <taxon>Spiralia</taxon>
        <taxon>Gnathifera</taxon>
        <taxon>Rotifera</taxon>
        <taxon>Eurotatoria</taxon>
        <taxon>Monogononta</taxon>
        <taxon>Pseudotrocha</taxon>
        <taxon>Ploima</taxon>
        <taxon>Brachionidae</taxon>
        <taxon>Brachionus</taxon>
    </lineage>
</organism>
<comment type="caution">
    <text evidence="1">The sequence shown here is derived from an EMBL/GenBank/DDBJ whole genome shotgun (WGS) entry which is preliminary data.</text>
</comment>
<name>A0A3M7TA75_BRAPC</name>